<keyword evidence="2" id="KW-0808">Transferase</keyword>
<keyword evidence="3" id="KW-1185">Reference proteome</keyword>
<evidence type="ECO:0000313" key="3">
    <source>
        <dbReference type="Proteomes" id="UP000327000"/>
    </source>
</evidence>
<proteinExistence type="predicted"/>
<dbReference type="InterPro" id="IPR016181">
    <property type="entry name" value="Acyl_CoA_acyltransferase"/>
</dbReference>
<accession>A0A5N5WGN0</accession>
<gene>
    <name evidence="2" type="ORF">FRZ00_00565</name>
</gene>
<organism evidence="2 3">
    <name type="scientific">Streptomyces mobaraensis</name>
    <name type="common">Streptoverticillium mobaraense</name>
    <dbReference type="NCBI Taxonomy" id="35621"/>
    <lineage>
        <taxon>Bacteria</taxon>
        <taxon>Bacillati</taxon>
        <taxon>Actinomycetota</taxon>
        <taxon>Actinomycetes</taxon>
        <taxon>Kitasatosporales</taxon>
        <taxon>Streptomycetaceae</taxon>
        <taxon>Streptomyces</taxon>
    </lineage>
</organism>
<dbReference type="Pfam" id="PF00583">
    <property type="entry name" value="Acetyltransf_1"/>
    <property type="match status" value="1"/>
</dbReference>
<reference evidence="2 3" key="1">
    <citation type="journal article" date="2019" name="Microb. Cell Fact.">
        <title>Exploring novel herbicidin analogues by transcriptional regulator overexpression and MS/MS molecular networking.</title>
        <authorList>
            <person name="Shi Y."/>
            <person name="Gu R."/>
            <person name="Li Y."/>
            <person name="Wang X."/>
            <person name="Ren W."/>
            <person name="Li X."/>
            <person name="Wang L."/>
            <person name="Xie Y."/>
            <person name="Hong B."/>
        </authorList>
    </citation>
    <scope>NUCLEOTIDE SEQUENCE [LARGE SCALE GENOMIC DNA]</scope>
    <source>
        <strain evidence="2 3">US-43</strain>
    </source>
</reference>
<dbReference type="CDD" id="cd04301">
    <property type="entry name" value="NAT_SF"/>
    <property type="match status" value="1"/>
</dbReference>
<sequence>MNTTPSPSRLSENAVVITRVADRQWHALDDDLVVGRGYAERRADGRLFAGIDAWHASVFDRLAAAMLPELPTPLYTVVDEADTGLTAAWQRAGFTIRRREWEYTVPTDPRTTGLGTVPPPAGVTIVPAGQADEGLLRAVDRAIRDEVEATVGWRSMPAEVIPRPTDDTIVDPSKYAVAATPDRYLGLIRVVTVNRPRIGLLAVRSDERRRGVARALLAHALETLHHSGYAEAWTEVQESNAAATALFESVGARPMSSNLELELGSELGR</sequence>
<evidence type="ECO:0000313" key="2">
    <source>
        <dbReference type="EMBL" id="KAB7852734.1"/>
    </source>
</evidence>
<protein>
    <submittedName>
        <fullName evidence="2">GNAT family N-acetyltransferase</fullName>
    </submittedName>
</protein>
<dbReference type="Proteomes" id="UP000327000">
    <property type="component" value="Unassembled WGS sequence"/>
</dbReference>
<evidence type="ECO:0000259" key="1">
    <source>
        <dbReference type="PROSITE" id="PS51186"/>
    </source>
</evidence>
<dbReference type="RefSeq" id="WP_152262100.1">
    <property type="nucleotide sequence ID" value="NZ_VOKX01000001.1"/>
</dbReference>
<dbReference type="SUPFAM" id="SSF55729">
    <property type="entry name" value="Acyl-CoA N-acyltransferases (Nat)"/>
    <property type="match status" value="1"/>
</dbReference>
<feature type="domain" description="N-acetyltransferase" evidence="1">
    <location>
        <begin position="123"/>
        <end position="269"/>
    </location>
</feature>
<comment type="caution">
    <text evidence="2">The sequence shown here is derived from an EMBL/GenBank/DDBJ whole genome shotgun (WGS) entry which is preliminary data.</text>
</comment>
<dbReference type="PROSITE" id="PS51186">
    <property type="entry name" value="GNAT"/>
    <property type="match status" value="1"/>
</dbReference>
<dbReference type="InterPro" id="IPR000182">
    <property type="entry name" value="GNAT_dom"/>
</dbReference>
<dbReference type="OrthoDB" id="3814885at2"/>
<dbReference type="EMBL" id="VOKX01000001">
    <property type="protein sequence ID" value="KAB7852734.1"/>
    <property type="molecule type" value="Genomic_DNA"/>
</dbReference>
<dbReference type="GO" id="GO:0016747">
    <property type="term" value="F:acyltransferase activity, transferring groups other than amino-acyl groups"/>
    <property type="evidence" value="ECO:0007669"/>
    <property type="project" value="InterPro"/>
</dbReference>
<dbReference type="AlphaFoldDB" id="A0A5N5WGN0"/>
<name>A0A5N5WGN0_STRMB</name>
<dbReference type="Gene3D" id="3.40.630.30">
    <property type="match status" value="1"/>
</dbReference>